<dbReference type="PANTHER" id="PTHR15245:SF20">
    <property type="entry name" value="SYMPLEKIN"/>
    <property type="match status" value="1"/>
</dbReference>
<organism evidence="2 3">
    <name type="scientific">Tritrichomonas musculus</name>
    <dbReference type="NCBI Taxonomy" id="1915356"/>
    <lineage>
        <taxon>Eukaryota</taxon>
        <taxon>Metamonada</taxon>
        <taxon>Parabasalia</taxon>
        <taxon>Tritrichomonadida</taxon>
        <taxon>Tritrichomonadidae</taxon>
        <taxon>Tritrichomonas</taxon>
    </lineage>
</organism>
<protein>
    <recommendedName>
        <fullName evidence="1">Symplekin C-terminal domain-containing protein</fullName>
    </recommendedName>
</protein>
<dbReference type="InterPro" id="IPR021850">
    <property type="entry name" value="Symplekin/Pta1"/>
</dbReference>
<accession>A0ABR2K0G1</accession>
<gene>
    <name evidence="2" type="ORF">M9Y10_043702</name>
</gene>
<evidence type="ECO:0000313" key="2">
    <source>
        <dbReference type="EMBL" id="KAK8884587.1"/>
    </source>
</evidence>
<dbReference type="PANTHER" id="PTHR15245">
    <property type="entry name" value="SYMPLEKIN-RELATED"/>
    <property type="match status" value="1"/>
</dbReference>
<reference evidence="2 3" key="1">
    <citation type="submission" date="2024-04" db="EMBL/GenBank/DDBJ databases">
        <title>Tritrichomonas musculus Genome.</title>
        <authorList>
            <person name="Alves-Ferreira E."/>
            <person name="Grigg M."/>
            <person name="Lorenzi H."/>
            <person name="Galac M."/>
        </authorList>
    </citation>
    <scope>NUCLEOTIDE SEQUENCE [LARGE SCALE GENOMIC DNA]</scope>
    <source>
        <strain evidence="2 3">EAF2021</strain>
    </source>
</reference>
<evidence type="ECO:0000259" key="1">
    <source>
        <dbReference type="Pfam" id="PF12295"/>
    </source>
</evidence>
<dbReference type="InterPro" id="IPR022075">
    <property type="entry name" value="Symplekin_C"/>
</dbReference>
<dbReference type="Proteomes" id="UP001470230">
    <property type="component" value="Unassembled WGS sequence"/>
</dbReference>
<name>A0ABR2K0G1_9EUKA</name>
<feature type="domain" description="Symplekin C-terminal" evidence="1">
    <location>
        <begin position="624"/>
        <end position="799"/>
    </location>
</feature>
<dbReference type="EMBL" id="JAPFFF010000008">
    <property type="protein sequence ID" value="KAK8884587.1"/>
    <property type="molecule type" value="Genomic_DNA"/>
</dbReference>
<proteinExistence type="predicted"/>
<comment type="caution">
    <text evidence="2">The sequence shown here is derived from an EMBL/GenBank/DDBJ whole genome shotgun (WGS) entry which is preliminary data.</text>
</comment>
<evidence type="ECO:0000313" key="3">
    <source>
        <dbReference type="Proteomes" id="UP001470230"/>
    </source>
</evidence>
<sequence>MADDQNQKIIYSESKLINHIKKELDKPDTNYSTCLTYMKNLGQLSATKDKEIDDALYNSLFTCISTIFRRADNPNVVPLSLRIICLKLLTNSCIILNSHQHTNTSSVAYSLIIKEVGNEVVKPNYSVSFIITILDAIYLCSKSDCIDDKATIQALLLLSKIKNSLIPVNRESLAIALDIDLAPFNQKYKYGDKAKEMNQLLINLGCMKTISDTKTAATFVIPQPSMITTLEQRLAAQDFLKALSANEIAERVINGFGKFPKVDNYQPPESVTDLIESLIKGPEEVFDQEVSITDATIYIVEQALERLNDRTKYIPLQVQSEFIAMLIATLDSTKDGFEECSGPATTSALKCAIDPKKILVQFLVSWANYEFVRSSQKRYENLVIQIFQSIVYVESNNENNGEMTNTNNNIDENSLVDFIKNLEWLPLELYSLLTQICSQNPFQSDQILTAVNEYIMNAPASLQHFLSALLELSINPLDKINDQAIKIIKTYYERKNEQTINKINDFTIENLKKTLTEEDPEPYLKLFFAVIELNMSLFIDLMEVYAEAQNNLKTLQSTIRDKLKKQITSMPYDITVIKRALEIALGDKPKTALMHLYLSELAKKLFVPPDLVELLKKQFESSKDSRYLIPIIPNLNEEEFKLYLPDILKLGENALKRAIASLLEATKPPISPILFLIELHKPEIAGKNKDKAIMAMTICLSRSDKYNYQLVSTAVEVCQKNKYHDIIMNTLSEMVKNFSNQGCHKFILNHILPPLINNGITELDEPWQLMKKLIYDTKPTSCKTALTSFTADQIKDLIATYPDYKSLLQGQAKKISRINPAVLEAIQ</sequence>
<dbReference type="Pfam" id="PF12295">
    <property type="entry name" value="Symplekin_C"/>
    <property type="match status" value="1"/>
</dbReference>
<keyword evidence="3" id="KW-1185">Reference proteome</keyword>